<dbReference type="InterPro" id="IPR009351">
    <property type="entry name" value="AlkZ-like"/>
</dbReference>
<proteinExistence type="predicted"/>
<dbReference type="KEGG" id="sti:Sthe_2375"/>
<organism evidence="1 2">
    <name type="scientific">Sphaerobacter thermophilus (strain ATCC 49802 / DSM 20745 / KCCM 41009 / NCIMB 13125 / S 6022)</name>
    <dbReference type="NCBI Taxonomy" id="479434"/>
    <lineage>
        <taxon>Bacteria</taxon>
        <taxon>Pseudomonadati</taxon>
        <taxon>Thermomicrobiota</taxon>
        <taxon>Thermomicrobia</taxon>
        <taxon>Sphaerobacterales</taxon>
        <taxon>Sphaerobacterineae</taxon>
        <taxon>Sphaerobacteraceae</taxon>
        <taxon>Sphaerobacter</taxon>
    </lineage>
</organism>
<evidence type="ECO:0008006" key="3">
    <source>
        <dbReference type="Google" id="ProtNLM"/>
    </source>
</evidence>
<dbReference type="Pfam" id="PF06224">
    <property type="entry name" value="AlkZ-like"/>
    <property type="match status" value="1"/>
</dbReference>
<protein>
    <recommendedName>
        <fullName evidence="3">Winged helix DNA-binding domain-containing protein</fullName>
    </recommendedName>
</protein>
<name>D1C7E9_SPHTD</name>
<keyword evidence="2" id="KW-1185">Reference proteome</keyword>
<accession>D1C7E9</accession>
<gene>
    <name evidence="1" type="ordered locus">Sthe_2375</name>
</gene>
<dbReference type="Proteomes" id="UP000002027">
    <property type="component" value="Chromosome 1"/>
</dbReference>
<evidence type="ECO:0000313" key="1">
    <source>
        <dbReference type="EMBL" id="ACZ39795.1"/>
    </source>
</evidence>
<dbReference type="RefSeq" id="WP_012872836.1">
    <property type="nucleotide sequence ID" value="NC_013523.1"/>
</dbReference>
<dbReference type="PANTHER" id="PTHR38479">
    <property type="entry name" value="LMO0824 PROTEIN"/>
    <property type="match status" value="1"/>
</dbReference>
<dbReference type="HOGENOM" id="CLU_047003_0_0_0"/>
<reference evidence="1 2" key="2">
    <citation type="journal article" date="2010" name="Stand. Genomic Sci.">
        <title>Complete genome sequence of Desulfohalobium retbaense type strain (HR(100)).</title>
        <authorList>
            <person name="Spring S."/>
            <person name="Nolan M."/>
            <person name="Lapidus A."/>
            <person name="Glavina Del Rio T."/>
            <person name="Copeland A."/>
            <person name="Tice H."/>
            <person name="Cheng J.F."/>
            <person name="Lucas S."/>
            <person name="Land M."/>
            <person name="Chen F."/>
            <person name="Bruce D."/>
            <person name="Goodwin L."/>
            <person name="Pitluck S."/>
            <person name="Ivanova N."/>
            <person name="Mavromatis K."/>
            <person name="Mikhailova N."/>
            <person name="Pati A."/>
            <person name="Chen A."/>
            <person name="Palaniappan K."/>
            <person name="Hauser L."/>
            <person name="Chang Y.J."/>
            <person name="Jeffries C.D."/>
            <person name="Munk C."/>
            <person name="Kiss H."/>
            <person name="Chain P."/>
            <person name="Han C."/>
            <person name="Brettin T."/>
            <person name="Detter J.C."/>
            <person name="Schuler E."/>
            <person name="Goker M."/>
            <person name="Rohde M."/>
            <person name="Bristow J."/>
            <person name="Eisen J.A."/>
            <person name="Markowitz V."/>
            <person name="Hugenholtz P."/>
            <person name="Kyrpides N.C."/>
            <person name="Klenk H.P."/>
        </authorList>
    </citation>
    <scope>NUCLEOTIDE SEQUENCE [LARGE SCALE GENOMIC DNA]</scope>
    <source>
        <strain evidence="2">ATCC 49802 / DSM 20745 / S 6022</strain>
    </source>
</reference>
<dbReference type="STRING" id="479434.Sthe_2375"/>
<dbReference type="eggNOG" id="COG3214">
    <property type="taxonomic scope" value="Bacteria"/>
</dbReference>
<dbReference type="AlphaFoldDB" id="D1C7E9"/>
<dbReference type="InParanoid" id="D1C7E9"/>
<reference evidence="2" key="1">
    <citation type="submission" date="2009-11" db="EMBL/GenBank/DDBJ databases">
        <title>The complete chromosome 1 of Sphaerobacter thermophilus DSM 20745.</title>
        <authorList>
            <person name="Lucas S."/>
            <person name="Copeland A."/>
            <person name="Lapidus A."/>
            <person name="Glavina del Rio T."/>
            <person name="Dalin E."/>
            <person name="Tice H."/>
            <person name="Bruce D."/>
            <person name="Goodwin L."/>
            <person name="Pitluck S."/>
            <person name="Kyrpides N."/>
            <person name="Mavromatis K."/>
            <person name="Ivanova N."/>
            <person name="Mikhailova N."/>
            <person name="LaButti K.M."/>
            <person name="Clum A."/>
            <person name="Sun H.I."/>
            <person name="Brettin T."/>
            <person name="Detter J.C."/>
            <person name="Han C."/>
            <person name="Larimer F."/>
            <person name="Land M."/>
            <person name="Hauser L."/>
            <person name="Markowitz V."/>
            <person name="Cheng J.F."/>
            <person name="Hugenholtz P."/>
            <person name="Woyke T."/>
            <person name="Wu D."/>
            <person name="Steenblock K."/>
            <person name="Schneider S."/>
            <person name="Pukall R."/>
            <person name="Goeker M."/>
            <person name="Klenk H.P."/>
            <person name="Eisen J.A."/>
        </authorList>
    </citation>
    <scope>NUCLEOTIDE SEQUENCE [LARGE SCALE GENOMIC DNA]</scope>
    <source>
        <strain evidence="2">ATCC 49802 / DSM 20745 / S 6022</strain>
    </source>
</reference>
<dbReference type="EMBL" id="CP001823">
    <property type="protein sequence ID" value="ACZ39795.1"/>
    <property type="molecule type" value="Genomic_DNA"/>
</dbReference>
<dbReference type="OrthoDB" id="57247at2"/>
<sequence length="359" mass="39165">MTSPTLGRLRLYSQRITGPAFADPAEVVRWLGAIQAQEYQQALWAIGVRTQGVTLADVEQALAEGRIVRTWPMRGTLHFVPAEDAHWMLMLTASRAVARHRGRLAQLELDDETLACAADVFRAALAGGRRLSRPAMLQVLEGAGIRTEGQRGYHILWYLSHTGVLCPGPLDGRTQTFVLLDEWVPQSRDLSREEALATLAGRYFASHGPATVHDFAWWSGLTVADARAGLAAVQADLTPIEVDGTTYWMAADTPREVADEPVGIVLLPGFDEYLLGYKDRSAVLPKEHVDGVVPGQNGMFLPMVVVDGQVVGTWRRQVKKTTVEVTFNPFVPGDEVDAWAGEPAERYGAFLGLPVTAGG</sequence>
<evidence type="ECO:0000313" key="2">
    <source>
        <dbReference type="Proteomes" id="UP000002027"/>
    </source>
</evidence>
<dbReference type="PANTHER" id="PTHR38479:SF2">
    <property type="entry name" value="WINGED HELIX DNA-BINDING DOMAIN-CONTAINING PROTEIN"/>
    <property type="match status" value="1"/>
</dbReference>